<keyword evidence="2 7" id="KW-0699">rRNA-binding</keyword>
<dbReference type="InterPro" id="IPR020594">
    <property type="entry name" value="Ribosomal_bL9_bac/chp"/>
</dbReference>
<comment type="similarity">
    <text evidence="1 7">Belongs to the bacterial ribosomal protein bL9 family.</text>
</comment>
<evidence type="ECO:0000313" key="10">
    <source>
        <dbReference type="EMBL" id="SSC14227.1"/>
    </source>
</evidence>
<name>A0A7Z7LIP0_9BACT</name>
<dbReference type="Proteomes" id="UP000250796">
    <property type="component" value="Chromosome MESINF"/>
</dbReference>
<keyword evidence="3 7" id="KW-0694">RNA-binding</keyword>
<dbReference type="RefSeq" id="WP_169700634.1">
    <property type="nucleotide sequence ID" value="NZ_LS974202.1"/>
</dbReference>
<evidence type="ECO:0000256" key="8">
    <source>
        <dbReference type="SAM" id="Coils"/>
    </source>
</evidence>
<dbReference type="GO" id="GO:0005840">
    <property type="term" value="C:ribosome"/>
    <property type="evidence" value="ECO:0007669"/>
    <property type="project" value="UniProtKB-KW"/>
</dbReference>
<keyword evidence="5 7" id="KW-0687">Ribonucleoprotein</keyword>
<reference evidence="10 11" key="1">
    <citation type="submission" date="2017-01" db="EMBL/GenBank/DDBJ databases">
        <authorList>
            <person name="Erauso G."/>
        </authorList>
    </citation>
    <scope>NUCLEOTIDE SEQUENCE [LARGE SCALE GENOMIC DNA]</scope>
    <source>
        <strain evidence="10">MESINF1</strain>
    </source>
</reference>
<proteinExistence type="inferred from homology"/>
<dbReference type="Gene3D" id="3.10.430.100">
    <property type="entry name" value="Ribosomal protein L9, C-terminal domain"/>
    <property type="match status" value="1"/>
</dbReference>
<evidence type="ECO:0000256" key="2">
    <source>
        <dbReference type="ARBA" id="ARBA00022730"/>
    </source>
</evidence>
<dbReference type="SUPFAM" id="SSF55653">
    <property type="entry name" value="Ribosomal protein L9 C-domain"/>
    <property type="match status" value="1"/>
</dbReference>
<dbReference type="SUPFAM" id="SSF55658">
    <property type="entry name" value="L9 N-domain-like"/>
    <property type="match status" value="1"/>
</dbReference>
<evidence type="ECO:0000259" key="9">
    <source>
        <dbReference type="PROSITE" id="PS00651"/>
    </source>
</evidence>
<evidence type="ECO:0000256" key="4">
    <source>
        <dbReference type="ARBA" id="ARBA00022980"/>
    </source>
</evidence>
<dbReference type="InterPro" id="IPR036935">
    <property type="entry name" value="Ribosomal_bL9_N_sf"/>
</dbReference>
<dbReference type="NCBIfam" id="TIGR00158">
    <property type="entry name" value="L9"/>
    <property type="match status" value="1"/>
</dbReference>
<dbReference type="InterPro" id="IPR009027">
    <property type="entry name" value="Ribosomal_bL9/RNase_H1_N"/>
</dbReference>
<feature type="domain" description="Ribosomal protein L9" evidence="9">
    <location>
        <begin position="13"/>
        <end position="40"/>
    </location>
</feature>
<dbReference type="GO" id="GO:0003735">
    <property type="term" value="F:structural constituent of ribosome"/>
    <property type="evidence" value="ECO:0007669"/>
    <property type="project" value="InterPro"/>
</dbReference>
<evidence type="ECO:0000256" key="7">
    <source>
        <dbReference type="HAMAP-Rule" id="MF_00503"/>
    </source>
</evidence>
<keyword evidence="4 7" id="KW-0689">Ribosomal protein</keyword>
<organism evidence="10 11">
    <name type="scientific">Mesotoga infera</name>
    <dbReference type="NCBI Taxonomy" id="1236046"/>
    <lineage>
        <taxon>Bacteria</taxon>
        <taxon>Thermotogati</taxon>
        <taxon>Thermotogota</taxon>
        <taxon>Thermotogae</taxon>
        <taxon>Kosmotogales</taxon>
        <taxon>Kosmotogaceae</taxon>
        <taxon>Mesotoga</taxon>
    </lineage>
</organism>
<dbReference type="InterPro" id="IPR020069">
    <property type="entry name" value="Ribosomal_bL9_C"/>
</dbReference>
<dbReference type="Gene3D" id="3.40.5.10">
    <property type="entry name" value="Ribosomal protein L9, N-terminal domain"/>
    <property type="match status" value="1"/>
</dbReference>
<evidence type="ECO:0000256" key="6">
    <source>
        <dbReference type="ARBA" id="ARBA00035292"/>
    </source>
</evidence>
<dbReference type="GO" id="GO:0006412">
    <property type="term" value="P:translation"/>
    <property type="evidence" value="ECO:0007669"/>
    <property type="project" value="UniProtKB-UniRule"/>
</dbReference>
<dbReference type="InterPro" id="IPR036791">
    <property type="entry name" value="Ribosomal_bL9_C_sf"/>
</dbReference>
<dbReference type="FunFam" id="3.40.5.10:FF:000002">
    <property type="entry name" value="50S ribosomal protein L9"/>
    <property type="match status" value="1"/>
</dbReference>
<dbReference type="EMBL" id="LS974202">
    <property type="protein sequence ID" value="SSC14227.1"/>
    <property type="molecule type" value="Genomic_DNA"/>
</dbReference>
<evidence type="ECO:0000256" key="1">
    <source>
        <dbReference type="ARBA" id="ARBA00010605"/>
    </source>
</evidence>
<gene>
    <name evidence="7 10" type="primary">rplI</name>
    <name evidence="10" type="ORF">MESINF_2787</name>
</gene>
<protein>
    <recommendedName>
        <fullName evidence="6 7">Large ribosomal subunit protein bL9</fullName>
    </recommendedName>
</protein>
<dbReference type="InterPro" id="IPR020070">
    <property type="entry name" value="Ribosomal_bL9_N"/>
</dbReference>
<dbReference type="Pfam" id="PF01281">
    <property type="entry name" value="Ribosomal_L9_N"/>
    <property type="match status" value="1"/>
</dbReference>
<sequence length="151" mass="16628">MKVILLKDVQNVGKAGEVKTVSDGYGRNFLIPRGLAIEATQGELAKLNSEKKKKEEKEDRIKKASEELLSTLQKHHFIIKAKSGASGKLFGAVTSADIASHIKNVLGLEIDRRHIDLAENIKQTGEYKVDIKLPGSVRGQIAIRVESLEEN</sequence>
<keyword evidence="11" id="KW-1185">Reference proteome</keyword>
<dbReference type="AlphaFoldDB" id="A0A7Z7LIP0"/>
<dbReference type="GO" id="GO:0019843">
    <property type="term" value="F:rRNA binding"/>
    <property type="evidence" value="ECO:0007669"/>
    <property type="project" value="UniProtKB-UniRule"/>
</dbReference>
<dbReference type="PROSITE" id="PS00651">
    <property type="entry name" value="RIBOSOMAL_L9"/>
    <property type="match status" value="1"/>
</dbReference>
<evidence type="ECO:0000256" key="3">
    <source>
        <dbReference type="ARBA" id="ARBA00022884"/>
    </source>
</evidence>
<keyword evidence="8" id="KW-0175">Coiled coil</keyword>
<dbReference type="KEGG" id="minf:MESINF_2787"/>
<evidence type="ECO:0000313" key="11">
    <source>
        <dbReference type="Proteomes" id="UP000250796"/>
    </source>
</evidence>
<accession>A0A7Z7LIP0</accession>
<evidence type="ECO:0000256" key="5">
    <source>
        <dbReference type="ARBA" id="ARBA00023274"/>
    </source>
</evidence>
<dbReference type="PANTHER" id="PTHR21368">
    <property type="entry name" value="50S RIBOSOMAL PROTEIN L9"/>
    <property type="match status" value="1"/>
</dbReference>
<dbReference type="InterPro" id="IPR000244">
    <property type="entry name" value="Ribosomal_bL9"/>
</dbReference>
<dbReference type="GO" id="GO:1990904">
    <property type="term" value="C:ribonucleoprotein complex"/>
    <property type="evidence" value="ECO:0007669"/>
    <property type="project" value="UniProtKB-KW"/>
</dbReference>
<feature type="coiled-coil region" evidence="8">
    <location>
        <begin position="37"/>
        <end position="74"/>
    </location>
</feature>
<dbReference type="HAMAP" id="MF_00503">
    <property type="entry name" value="Ribosomal_bL9"/>
    <property type="match status" value="1"/>
</dbReference>
<dbReference type="Pfam" id="PF03948">
    <property type="entry name" value="Ribosomal_L9_C"/>
    <property type="match status" value="1"/>
</dbReference>
<comment type="function">
    <text evidence="7">Binds to the 23S rRNA.</text>
</comment>